<dbReference type="Proteomes" id="UP000032142">
    <property type="component" value="Unassembled WGS sequence"/>
</dbReference>
<dbReference type="AlphaFoldDB" id="A0A0B0PLU5"/>
<reference evidence="2" key="1">
    <citation type="submission" date="2014-09" db="EMBL/GenBank/DDBJ databases">
        <authorList>
            <person name="Mudge J."/>
            <person name="Ramaraj T."/>
            <person name="Lindquist I.E."/>
            <person name="Bharti A.K."/>
            <person name="Sundararajan A."/>
            <person name="Cameron C.T."/>
            <person name="Woodward J.E."/>
            <person name="May G.D."/>
            <person name="Brubaker C."/>
            <person name="Broadhvest J."/>
            <person name="Wilkins T.A."/>
        </authorList>
    </citation>
    <scope>NUCLEOTIDE SEQUENCE</scope>
    <source>
        <strain evidence="2">cv. AKA8401</strain>
    </source>
</reference>
<evidence type="ECO:0000313" key="2">
    <source>
        <dbReference type="Proteomes" id="UP000032142"/>
    </source>
</evidence>
<name>A0A0B0PLU5_GOSAR</name>
<proteinExistence type="predicted"/>
<dbReference type="EMBL" id="KN434609">
    <property type="protein sequence ID" value="KHG25985.1"/>
    <property type="molecule type" value="Genomic_DNA"/>
</dbReference>
<evidence type="ECO:0000313" key="1">
    <source>
        <dbReference type="EMBL" id="KHG25985.1"/>
    </source>
</evidence>
<keyword evidence="2" id="KW-1185">Reference proteome</keyword>
<gene>
    <name evidence="1" type="ORF">F383_04602</name>
</gene>
<organism evidence="1 2">
    <name type="scientific">Gossypium arboreum</name>
    <name type="common">Tree cotton</name>
    <name type="synonym">Gossypium nanking</name>
    <dbReference type="NCBI Taxonomy" id="29729"/>
    <lineage>
        <taxon>Eukaryota</taxon>
        <taxon>Viridiplantae</taxon>
        <taxon>Streptophyta</taxon>
        <taxon>Embryophyta</taxon>
        <taxon>Tracheophyta</taxon>
        <taxon>Spermatophyta</taxon>
        <taxon>Magnoliopsida</taxon>
        <taxon>eudicotyledons</taxon>
        <taxon>Gunneridae</taxon>
        <taxon>Pentapetalae</taxon>
        <taxon>rosids</taxon>
        <taxon>malvids</taxon>
        <taxon>Malvales</taxon>
        <taxon>Malvaceae</taxon>
        <taxon>Malvoideae</taxon>
        <taxon>Gossypium</taxon>
    </lineage>
</organism>
<sequence length="108" mass="12458">MKTGCVTAFKSILLPYTNACPRNWFSSFVFLLCYHILKSSVGVDVVDHMMKMMIDHLLVSNCLTEYYLFLPYQVNEPVCKISNENCLTLAVFLTWLPFLCCLKNAYEP</sequence>
<protein>
    <submittedName>
        <fullName evidence="1">Macrophage colony-stimulating factor 1</fullName>
    </submittedName>
</protein>
<accession>A0A0B0PLU5</accession>